<proteinExistence type="predicted"/>
<organism evidence="1 2">
    <name type="scientific">Rotaria sordida</name>
    <dbReference type="NCBI Taxonomy" id="392033"/>
    <lineage>
        <taxon>Eukaryota</taxon>
        <taxon>Metazoa</taxon>
        <taxon>Spiralia</taxon>
        <taxon>Gnathifera</taxon>
        <taxon>Rotifera</taxon>
        <taxon>Eurotatoria</taxon>
        <taxon>Bdelloidea</taxon>
        <taxon>Philodinida</taxon>
        <taxon>Philodinidae</taxon>
        <taxon>Rotaria</taxon>
    </lineage>
</organism>
<comment type="caution">
    <text evidence="1">The sequence shown here is derived from an EMBL/GenBank/DDBJ whole genome shotgun (WGS) entry which is preliminary data.</text>
</comment>
<gene>
    <name evidence="1" type="ORF">ZHD862_LOCUS11497</name>
</gene>
<evidence type="ECO:0000313" key="1">
    <source>
        <dbReference type="EMBL" id="CAF0980856.1"/>
    </source>
</evidence>
<dbReference type="AlphaFoldDB" id="A0A814FG25"/>
<sequence length="98" mass="11474">MSKRRKQYIESGEITQSFSSNWIPNKDQSTTVINTDEIARKLEAAYGIESGSIRIRTITINNGETKVDSRRRRQLDKKKREIQIVEILLVILNFRHQN</sequence>
<name>A0A814FG25_9BILA</name>
<reference evidence="1" key="1">
    <citation type="submission" date="2021-02" db="EMBL/GenBank/DDBJ databases">
        <authorList>
            <person name="Nowell W R."/>
        </authorList>
    </citation>
    <scope>NUCLEOTIDE SEQUENCE</scope>
</reference>
<accession>A0A814FG25</accession>
<dbReference type="Proteomes" id="UP000663864">
    <property type="component" value="Unassembled WGS sequence"/>
</dbReference>
<protein>
    <submittedName>
        <fullName evidence="1">Uncharacterized protein</fullName>
    </submittedName>
</protein>
<evidence type="ECO:0000313" key="2">
    <source>
        <dbReference type="Proteomes" id="UP000663864"/>
    </source>
</evidence>
<dbReference type="EMBL" id="CAJNOT010000434">
    <property type="protein sequence ID" value="CAF0980856.1"/>
    <property type="molecule type" value="Genomic_DNA"/>
</dbReference>